<dbReference type="AlphaFoldDB" id="A0A2I0WG06"/>
<proteinExistence type="predicted"/>
<dbReference type="Proteomes" id="UP000233837">
    <property type="component" value="Unassembled WGS sequence"/>
</dbReference>
<dbReference type="InterPro" id="IPR018289">
    <property type="entry name" value="MULE_transposase_dom"/>
</dbReference>
<sequence>MDLKPREIIGQIKAKFNIKVSYMKAWDARRKALKTVFGSWEESYRTINLFMDAIVFSMPETIYKIQSSENHGFEKLFFSFGPSINGWSYYRPVLCLDGTFLLGKYRGTLLTAVGIDANNGLYPLAFAIVESECVDSWVWFLNQLHVLLPVVSTRPDLCIIFDRHAGLVRGCREIFPNAAHRHFLRHLRENLKKELLCQKMYMAGNTDDPMVFDRCMKDMIKVKADIHQWLVERDVTSWALTYDGGFRYGVMTTNASESFNGVLKRARGLPIQALVSFRVDLINNENCICSCGKSIIFHIPCAHIVTCISMLRKIHYNYVSKYYSLDNYKMTYVGQFHNIPDRTTWAQHDPSSGIHPLLPPNFRRRSGRPRTNRFRNTMDEGRGSSNRKCAACDSVGHNKAACPTRSAYFRLLNVLSLSIDFFMQCVE</sequence>
<feature type="compositionally biased region" description="Basic residues" evidence="2">
    <location>
        <begin position="362"/>
        <end position="373"/>
    </location>
</feature>
<feature type="domain" description="SWIM-type" evidence="3">
    <location>
        <begin position="277"/>
        <end position="312"/>
    </location>
</feature>
<dbReference type="Pfam" id="PF10551">
    <property type="entry name" value="MULE"/>
    <property type="match status" value="1"/>
</dbReference>
<dbReference type="PANTHER" id="PTHR31973:SF195">
    <property type="entry name" value="MUDR FAMILY TRANSPOSASE"/>
    <property type="match status" value="1"/>
</dbReference>
<evidence type="ECO:0000256" key="2">
    <source>
        <dbReference type="SAM" id="MobiDB-lite"/>
    </source>
</evidence>
<name>A0A2I0WG06_9ASPA</name>
<accession>A0A2I0WG06</accession>
<feature type="region of interest" description="Disordered" evidence="2">
    <location>
        <begin position="348"/>
        <end position="385"/>
    </location>
</feature>
<evidence type="ECO:0000313" key="5">
    <source>
        <dbReference type="Proteomes" id="UP000233837"/>
    </source>
</evidence>
<gene>
    <name evidence="4" type="primary">FRS8</name>
    <name evidence="4" type="ORF">MA16_Dca024745</name>
</gene>
<protein>
    <submittedName>
        <fullName evidence="4">Protein FAR1-RELATED SEQUENCE 8</fullName>
    </submittedName>
</protein>
<dbReference type="InterPro" id="IPR036875">
    <property type="entry name" value="Znf_CCHC_sf"/>
</dbReference>
<evidence type="ECO:0000259" key="3">
    <source>
        <dbReference type="PROSITE" id="PS50966"/>
    </source>
</evidence>
<dbReference type="STRING" id="906689.A0A2I0WG06"/>
<keyword evidence="1" id="KW-0862">Zinc</keyword>
<reference evidence="4 5" key="1">
    <citation type="journal article" date="2016" name="Sci. Rep.">
        <title>The Dendrobium catenatum Lindl. genome sequence provides insights into polysaccharide synthase, floral development and adaptive evolution.</title>
        <authorList>
            <person name="Zhang G.Q."/>
            <person name="Xu Q."/>
            <person name="Bian C."/>
            <person name="Tsai W.C."/>
            <person name="Yeh C.M."/>
            <person name="Liu K.W."/>
            <person name="Yoshida K."/>
            <person name="Zhang L.S."/>
            <person name="Chang S.B."/>
            <person name="Chen F."/>
            <person name="Shi Y."/>
            <person name="Su Y.Y."/>
            <person name="Zhang Y.Q."/>
            <person name="Chen L.J."/>
            <person name="Yin Y."/>
            <person name="Lin M."/>
            <person name="Huang H."/>
            <person name="Deng H."/>
            <person name="Wang Z.W."/>
            <person name="Zhu S.L."/>
            <person name="Zhao X."/>
            <person name="Deng C."/>
            <person name="Niu S.C."/>
            <person name="Huang J."/>
            <person name="Wang M."/>
            <person name="Liu G.H."/>
            <person name="Yang H.J."/>
            <person name="Xiao X.J."/>
            <person name="Hsiao Y.Y."/>
            <person name="Wu W.L."/>
            <person name="Chen Y.Y."/>
            <person name="Mitsuda N."/>
            <person name="Ohme-Takagi M."/>
            <person name="Luo Y.B."/>
            <person name="Van de Peer Y."/>
            <person name="Liu Z.J."/>
        </authorList>
    </citation>
    <scope>NUCLEOTIDE SEQUENCE [LARGE SCALE GENOMIC DNA]</scope>
    <source>
        <tissue evidence="4">The whole plant</tissue>
    </source>
</reference>
<keyword evidence="1" id="KW-0863">Zinc-finger</keyword>
<reference evidence="4 5" key="2">
    <citation type="journal article" date="2017" name="Nature">
        <title>The Apostasia genome and the evolution of orchids.</title>
        <authorList>
            <person name="Zhang G.Q."/>
            <person name="Liu K.W."/>
            <person name="Li Z."/>
            <person name="Lohaus R."/>
            <person name="Hsiao Y.Y."/>
            <person name="Niu S.C."/>
            <person name="Wang J.Y."/>
            <person name="Lin Y.C."/>
            <person name="Xu Q."/>
            <person name="Chen L.J."/>
            <person name="Yoshida K."/>
            <person name="Fujiwara S."/>
            <person name="Wang Z.W."/>
            <person name="Zhang Y.Q."/>
            <person name="Mitsuda N."/>
            <person name="Wang M."/>
            <person name="Liu G.H."/>
            <person name="Pecoraro L."/>
            <person name="Huang H.X."/>
            <person name="Xiao X.J."/>
            <person name="Lin M."/>
            <person name="Wu X.Y."/>
            <person name="Wu W.L."/>
            <person name="Chen Y.Y."/>
            <person name="Chang S.B."/>
            <person name="Sakamoto S."/>
            <person name="Ohme-Takagi M."/>
            <person name="Yagi M."/>
            <person name="Zeng S.J."/>
            <person name="Shen C.Y."/>
            <person name="Yeh C.M."/>
            <person name="Luo Y.B."/>
            <person name="Tsai W.C."/>
            <person name="Van de Peer Y."/>
            <person name="Liu Z.J."/>
        </authorList>
    </citation>
    <scope>NUCLEOTIDE SEQUENCE [LARGE SCALE GENOMIC DNA]</scope>
    <source>
        <tissue evidence="4">The whole plant</tissue>
    </source>
</reference>
<evidence type="ECO:0000256" key="1">
    <source>
        <dbReference type="PROSITE-ProRule" id="PRU00325"/>
    </source>
</evidence>
<organism evidence="4 5">
    <name type="scientific">Dendrobium catenatum</name>
    <dbReference type="NCBI Taxonomy" id="906689"/>
    <lineage>
        <taxon>Eukaryota</taxon>
        <taxon>Viridiplantae</taxon>
        <taxon>Streptophyta</taxon>
        <taxon>Embryophyta</taxon>
        <taxon>Tracheophyta</taxon>
        <taxon>Spermatophyta</taxon>
        <taxon>Magnoliopsida</taxon>
        <taxon>Liliopsida</taxon>
        <taxon>Asparagales</taxon>
        <taxon>Orchidaceae</taxon>
        <taxon>Epidendroideae</taxon>
        <taxon>Malaxideae</taxon>
        <taxon>Dendrobiinae</taxon>
        <taxon>Dendrobium</taxon>
    </lineage>
</organism>
<dbReference type="SUPFAM" id="SSF57756">
    <property type="entry name" value="Retrovirus zinc finger-like domains"/>
    <property type="match status" value="1"/>
</dbReference>
<dbReference type="PROSITE" id="PS50966">
    <property type="entry name" value="ZF_SWIM"/>
    <property type="match status" value="1"/>
</dbReference>
<dbReference type="GO" id="GO:0008270">
    <property type="term" value="F:zinc ion binding"/>
    <property type="evidence" value="ECO:0007669"/>
    <property type="project" value="UniProtKB-KW"/>
</dbReference>
<keyword evidence="1" id="KW-0479">Metal-binding</keyword>
<dbReference type="InterPro" id="IPR007527">
    <property type="entry name" value="Znf_SWIM"/>
</dbReference>
<evidence type="ECO:0000313" key="4">
    <source>
        <dbReference type="EMBL" id="PKU74604.1"/>
    </source>
</evidence>
<keyword evidence="5" id="KW-1185">Reference proteome</keyword>
<dbReference type="EMBL" id="KZ502672">
    <property type="protein sequence ID" value="PKU74604.1"/>
    <property type="molecule type" value="Genomic_DNA"/>
</dbReference>
<dbReference type="PANTHER" id="PTHR31973">
    <property type="entry name" value="POLYPROTEIN, PUTATIVE-RELATED"/>
    <property type="match status" value="1"/>
</dbReference>
<dbReference type="GO" id="GO:0003676">
    <property type="term" value="F:nucleic acid binding"/>
    <property type="evidence" value="ECO:0007669"/>
    <property type="project" value="InterPro"/>
</dbReference>